<protein>
    <submittedName>
        <fullName evidence="1">Uncharacterized protein</fullName>
    </submittedName>
</protein>
<organism evidence="1 2">
    <name type="scientific">Ureibacillus massiliensis 4400831 = CIP 108448 = CCUG 49529</name>
    <dbReference type="NCBI Taxonomy" id="1211035"/>
    <lineage>
        <taxon>Bacteria</taxon>
        <taxon>Bacillati</taxon>
        <taxon>Bacillota</taxon>
        <taxon>Bacilli</taxon>
        <taxon>Bacillales</taxon>
        <taxon>Caryophanaceae</taxon>
        <taxon>Ureibacillus</taxon>
    </lineage>
</organism>
<proteinExistence type="predicted"/>
<evidence type="ECO:0000313" key="1">
    <source>
        <dbReference type="EMBL" id="KGR89641.1"/>
    </source>
</evidence>
<dbReference type="EMBL" id="JPVQ01000038">
    <property type="protein sequence ID" value="KGR89641.1"/>
    <property type="molecule type" value="Genomic_DNA"/>
</dbReference>
<evidence type="ECO:0000313" key="2">
    <source>
        <dbReference type="Proteomes" id="UP000030595"/>
    </source>
</evidence>
<dbReference type="AlphaFoldDB" id="A0A0A3IY34"/>
<gene>
    <name evidence="1" type="ORF">CD30_15915</name>
</gene>
<reference evidence="1 2" key="1">
    <citation type="submission" date="2014-02" db="EMBL/GenBank/DDBJ databases">
        <title>Draft genome sequence of Lysinibacillus massiliensis CCUG 49529.</title>
        <authorList>
            <person name="Zhang F."/>
            <person name="Wang G."/>
            <person name="Zhang L."/>
        </authorList>
    </citation>
    <scope>NUCLEOTIDE SEQUENCE [LARGE SCALE GENOMIC DNA]</scope>
    <source>
        <strain evidence="1 2">CCUG 49529</strain>
    </source>
</reference>
<name>A0A0A3IY34_9BACL</name>
<keyword evidence="2" id="KW-1185">Reference proteome</keyword>
<sequence length="63" mass="7337">MKFSVKRELSQIKVPKCNEVFSKKGTFTMKSAQKQCDFQGKGNFRNKKCPNTMKFSVKRELSQ</sequence>
<comment type="caution">
    <text evidence="1">The sequence shown here is derived from an EMBL/GenBank/DDBJ whole genome shotgun (WGS) entry which is preliminary data.</text>
</comment>
<accession>A0A0A3IY34</accession>
<dbReference type="Proteomes" id="UP000030595">
    <property type="component" value="Unassembled WGS sequence"/>
</dbReference>